<dbReference type="PROSITE" id="PS51257">
    <property type="entry name" value="PROKAR_LIPOPROTEIN"/>
    <property type="match status" value="1"/>
</dbReference>
<sequence length="254" mass="26169">MTPIRPARLSAIVAASGLALALAACGGTESPADGSAEPSTTESSSPAVDPAEAVAAGFAALEGTPISVTMDSPGLMTMTIDTDAANELMTMTMEMDMAAADPTMEGTVEMTIIRNGPDIWMQYGGDNEMATLMGDSWVHTDATSEDMTELAELQDFGATMSKEMGEIGPVTETGPNTYTVKFGEGSSVLDMGLSELTGAKAPAAPTEFTVVLDDQGRLASMTGVDEAGTEMTITVNGYDVTVEANEPDGEIIEA</sequence>
<keyword evidence="4" id="KW-1185">Reference proteome</keyword>
<feature type="compositionally biased region" description="Low complexity" evidence="1">
    <location>
        <begin position="35"/>
        <end position="49"/>
    </location>
</feature>
<feature type="region of interest" description="Disordered" evidence="1">
    <location>
        <begin position="27"/>
        <end position="49"/>
    </location>
</feature>
<protein>
    <recommendedName>
        <fullName evidence="5">Lipoprotein</fullName>
    </recommendedName>
</protein>
<evidence type="ECO:0000313" key="4">
    <source>
        <dbReference type="Proteomes" id="UP000321617"/>
    </source>
</evidence>
<evidence type="ECO:0000256" key="1">
    <source>
        <dbReference type="SAM" id="MobiDB-lite"/>
    </source>
</evidence>
<evidence type="ECO:0000256" key="2">
    <source>
        <dbReference type="SAM" id="SignalP"/>
    </source>
</evidence>
<gene>
    <name evidence="3" type="ORF">LX16_5148</name>
</gene>
<dbReference type="Gene3D" id="2.50.20.20">
    <property type="match status" value="1"/>
</dbReference>
<comment type="caution">
    <text evidence="3">The sequence shown here is derived from an EMBL/GenBank/DDBJ whole genome shotgun (WGS) entry which is preliminary data.</text>
</comment>
<feature type="chain" id="PRO_5039083419" description="Lipoprotein" evidence="2">
    <location>
        <begin position="27"/>
        <end position="254"/>
    </location>
</feature>
<dbReference type="Proteomes" id="UP000321617">
    <property type="component" value="Unassembled WGS sequence"/>
</dbReference>
<accession>A0A562ULC8</accession>
<dbReference type="OrthoDB" id="3359779at2"/>
<name>A0A562ULC8_9ACTN</name>
<proteinExistence type="predicted"/>
<keyword evidence="2" id="KW-0732">Signal</keyword>
<dbReference type="RefSeq" id="WP_147144498.1">
    <property type="nucleotide sequence ID" value="NZ_BAABIJ010000002.1"/>
</dbReference>
<reference evidence="3 4" key="1">
    <citation type="journal article" date="2013" name="Stand. Genomic Sci.">
        <title>Genomic Encyclopedia of Type Strains, Phase I: The one thousand microbial genomes (KMG-I) project.</title>
        <authorList>
            <person name="Kyrpides N.C."/>
            <person name="Woyke T."/>
            <person name="Eisen J.A."/>
            <person name="Garrity G."/>
            <person name="Lilburn T.G."/>
            <person name="Beck B.J."/>
            <person name="Whitman W.B."/>
            <person name="Hugenholtz P."/>
            <person name="Klenk H.P."/>
        </authorList>
    </citation>
    <scope>NUCLEOTIDE SEQUENCE [LARGE SCALE GENOMIC DNA]</scope>
    <source>
        <strain evidence="3 4">DSM 45044</strain>
    </source>
</reference>
<evidence type="ECO:0000313" key="3">
    <source>
        <dbReference type="EMBL" id="TWJ06412.1"/>
    </source>
</evidence>
<feature type="signal peptide" evidence="2">
    <location>
        <begin position="1"/>
        <end position="26"/>
    </location>
</feature>
<evidence type="ECO:0008006" key="5">
    <source>
        <dbReference type="Google" id="ProtNLM"/>
    </source>
</evidence>
<dbReference type="AlphaFoldDB" id="A0A562ULC8"/>
<organism evidence="3 4">
    <name type="scientific">Stackebrandtia albiflava</name>
    <dbReference type="NCBI Taxonomy" id="406432"/>
    <lineage>
        <taxon>Bacteria</taxon>
        <taxon>Bacillati</taxon>
        <taxon>Actinomycetota</taxon>
        <taxon>Actinomycetes</taxon>
        <taxon>Glycomycetales</taxon>
        <taxon>Glycomycetaceae</taxon>
        <taxon>Stackebrandtia</taxon>
    </lineage>
</organism>
<dbReference type="EMBL" id="VLLL01000012">
    <property type="protein sequence ID" value="TWJ06412.1"/>
    <property type="molecule type" value="Genomic_DNA"/>
</dbReference>